<sequence length="136" mass="15283">MEGMSLVVKEVKNRDPLLVLRGVLSSHTDEDIIKALRNQNRDLFNGLGNEGDRLLIIKYRRRARNPHVANIVLSASPTLWRRITDKGSVHIDLQRVRAEDQSPLVQCTRCLGYGHGRKFCKDPADLCSHCGGRAAL</sequence>
<proteinExistence type="predicted"/>
<keyword evidence="2" id="KW-1185">Reference proteome</keyword>
<evidence type="ECO:0000313" key="2">
    <source>
        <dbReference type="Proteomes" id="UP001153954"/>
    </source>
</evidence>
<evidence type="ECO:0000313" key="1">
    <source>
        <dbReference type="EMBL" id="CAH2104969.1"/>
    </source>
</evidence>
<reference evidence="1" key="1">
    <citation type="submission" date="2022-03" db="EMBL/GenBank/DDBJ databases">
        <authorList>
            <person name="Tunstrom K."/>
        </authorList>
    </citation>
    <scope>NUCLEOTIDE SEQUENCE</scope>
</reference>
<dbReference type="EMBL" id="CAKOGL010000027">
    <property type="protein sequence ID" value="CAH2104969.1"/>
    <property type="molecule type" value="Genomic_DNA"/>
</dbReference>
<dbReference type="Proteomes" id="UP001153954">
    <property type="component" value="Unassembled WGS sequence"/>
</dbReference>
<dbReference type="AlphaFoldDB" id="A0AAU9V2D2"/>
<gene>
    <name evidence="1" type="ORF">EEDITHA_LOCUS19289</name>
</gene>
<organism evidence="1 2">
    <name type="scientific">Euphydryas editha</name>
    <name type="common">Edith's checkerspot</name>
    <dbReference type="NCBI Taxonomy" id="104508"/>
    <lineage>
        <taxon>Eukaryota</taxon>
        <taxon>Metazoa</taxon>
        <taxon>Ecdysozoa</taxon>
        <taxon>Arthropoda</taxon>
        <taxon>Hexapoda</taxon>
        <taxon>Insecta</taxon>
        <taxon>Pterygota</taxon>
        <taxon>Neoptera</taxon>
        <taxon>Endopterygota</taxon>
        <taxon>Lepidoptera</taxon>
        <taxon>Glossata</taxon>
        <taxon>Ditrysia</taxon>
        <taxon>Papilionoidea</taxon>
        <taxon>Nymphalidae</taxon>
        <taxon>Nymphalinae</taxon>
        <taxon>Euphydryas</taxon>
    </lineage>
</organism>
<evidence type="ECO:0008006" key="3">
    <source>
        <dbReference type="Google" id="ProtNLM"/>
    </source>
</evidence>
<protein>
    <recommendedName>
        <fullName evidence="3">Gag-like protein</fullName>
    </recommendedName>
</protein>
<accession>A0AAU9V2D2</accession>
<name>A0AAU9V2D2_EUPED</name>
<comment type="caution">
    <text evidence="1">The sequence shown here is derived from an EMBL/GenBank/DDBJ whole genome shotgun (WGS) entry which is preliminary data.</text>
</comment>